<comment type="caution">
    <text evidence="1">The sequence shown here is derived from an EMBL/GenBank/DDBJ whole genome shotgun (WGS) entry which is preliminary data.</text>
</comment>
<organism evidence="1 2">
    <name type="scientific">Photobacterium gaetbulicola</name>
    <dbReference type="NCBI Taxonomy" id="1295392"/>
    <lineage>
        <taxon>Bacteria</taxon>
        <taxon>Pseudomonadati</taxon>
        <taxon>Pseudomonadota</taxon>
        <taxon>Gammaproteobacteria</taxon>
        <taxon>Vibrionales</taxon>
        <taxon>Vibrionaceae</taxon>
        <taxon>Photobacterium</taxon>
    </lineage>
</organism>
<name>A0A0B9H759_9GAMM</name>
<evidence type="ECO:0000313" key="2">
    <source>
        <dbReference type="Proteomes" id="UP000031278"/>
    </source>
</evidence>
<sequence>MTTARYATSKIKGNPIRFFVKLISVESFESKLKLEPNALPILTGIVMYRQLPKNRRIEVNKMVLAITDGQLKSKLYGLIGQLSFNPYWFTWSLSDTELRDFFESNKDARKVFKTLGLDINTTISVAGLAGFLYGVAKHGASEKIKDVAKKSFTNVAIANVGRNVGLTPKLASTATAILIACTTVLLAQSESNAKSAKKELLKRGLLLEGDL</sequence>
<accession>A0A0B9H759</accession>
<gene>
    <name evidence="1" type="ORF">RJ45_05130</name>
</gene>
<evidence type="ECO:0000313" key="1">
    <source>
        <dbReference type="EMBL" id="KHT64692.1"/>
    </source>
</evidence>
<protein>
    <submittedName>
        <fullName evidence="1">Uncharacterized protein</fullName>
    </submittedName>
</protein>
<dbReference type="EMBL" id="JWLZ01000055">
    <property type="protein sequence ID" value="KHT64692.1"/>
    <property type="molecule type" value="Genomic_DNA"/>
</dbReference>
<proteinExistence type="predicted"/>
<dbReference type="AlphaFoldDB" id="A0A0B9H759"/>
<dbReference type="Proteomes" id="UP000031278">
    <property type="component" value="Unassembled WGS sequence"/>
</dbReference>
<reference evidence="1 2" key="1">
    <citation type="submission" date="2014-12" db="EMBL/GenBank/DDBJ databases">
        <title>Genome sequencing of Photobacterium gaetbulicola AD005a.</title>
        <authorList>
            <person name="Adrian T.G.S."/>
            <person name="Chan K.G."/>
        </authorList>
    </citation>
    <scope>NUCLEOTIDE SEQUENCE [LARGE SCALE GENOMIC DNA]</scope>
    <source>
        <strain evidence="1 2">AD005a</strain>
    </source>
</reference>